<feature type="binding site" evidence="18">
    <location>
        <position position="256"/>
    </location>
    <ligand>
        <name>tRNA</name>
        <dbReference type="ChEBI" id="CHEBI:17843"/>
    </ligand>
</feature>
<feature type="binding site" evidence="18">
    <location>
        <position position="377"/>
    </location>
    <ligand>
        <name>tRNA</name>
        <dbReference type="ChEBI" id="CHEBI:17843"/>
    </ligand>
</feature>
<evidence type="ECO:0000256" key="5">
    <source>
        <dbReference type="ARBA" id="ARBA00012464"/>
    </source>
</evidence>
<evidence type="ECO:0000256" key="15">
    <source>
        <dbReference type="ARBA" id="ARBA00032693"/>
    </source>
</evidence>
<evidence type="ECO:0000256" key="10">
    <source>
        <dbReference type="ARBA" id="ARBA00022898"/>
    </source>
</evidence>
<protein>
    <recommendedName>
        <fullName evidence="6 17">O-phosphoseryl-tRNA(Sec) selenium transferase</fullName>
        <ecNumber evidence="5 17">2.9.1.2</ecNumber>
    </recommendedName>
    <alternativeName>
        <fullName evidence="13 17">Selenocysteine synthase</fullName>
    </alternativeName>
    <alternativeName>
        <fullName evidence="14 17">Selenocysteinyl-tRNA(Sec) synthase</fullName>
    </alternativeName>
    <alternativeName>
        <fullName evidence="15 17">Sep-tRNA:Sec-tRNA synthase</fullName>
    </alternativeName>
</protein>
<comment type="caution">
    <text evidence="20">The sequence shown here is derived from an EMBL/GenBank/DDBJ whole genome shotgun (WGS) entry which is preliminary data.</text>
</comment>
<dbReference type="PANTHER" id="PTHR12944:SF2">
    <property type="entry name" value="O-PHOSPHOSERYL-TRNA(SEC) SELENIUM TRANSFERASE"/>
    <property type="match status" value="1"/>
</dbReference>
<feature type="modified residue" description="N6-(pyridoxal phosphate)lysine" evidence="19">
    <location>
        <position position="269"/>
    </location>
</feature>
<dbReference type="GeneID" id="1476773"/>
<feature type="binding site" evidence="18">
    <location>
        <position position="90"/>
    </location>
    <ligand>
        <name>substrate</name>
    </ligand>
</feature>
<dbReference type="Proteomes" id="UP000619545">
    <property type="component" value="Unassembled WGS sequence"/>
</dbReference>
<feature type="binding site" evidence="18">
    <location>
        <position position="67"/>
    </location>
    <ligand>
        <name>pyridoxal 5'-phosphate</name>
        <dbReference type="ChEBI" id="CHEBI:597326"/>
    </ligand>
</feature>
<evidence type="ECO:0000313" key="20">
    <source>
        <dbReference type="EMBL" id="HII70104.1"/>
    </source>
</evidence>
<evidence type="ECO:0000256" key="9">
    <source>
        <dbReference type="ARBA" id="ARBA00022884"/>
    </source>
</evidence>
<dbReference type="PANTHER" id="PTHR12944">
    <property type="entry name" value="SOLUBLE LIVER ANTIGEN/LIVER PANCREAS ANTIGEN"/>
    <property type="match status" value="1"/>
</dbReference>
<dbReference type="InterPro" id="IPR008829">
    <property type="entry name" value="SepSecS/SepCysS"/>
</dbReference>
<dbReference type="GO" id="GO:0098621">
    <property type="term" value="F:O-phosphoseryl-tRNA(Sec) selenium transferase activity"/>
    <property type="evidence" value="ECO:0007669"/>
    <property type="project" value="UniProtKB-EC"/>
</dbReference>
<dbReference type="UniPathway" id="UPA00906">
    <property type="reaction ID" value="UER00898"/>
</dbReference>
<evidence type="ECO:0000256" key="1">
    <source>
        <dbReference type="ARBA" id="ARBA00001933"/>
    </source>
</evidence>
<accession>A0A832T5W2</accession>
<dbReference type="GO" id="GO:0001717">
    <property type="term" value="P:conversion of seryl-tRNAsec to selenocys-tRNAsec"/>
    <property type="evidence" value="ECO:0007669"/>
    <property type="project" value="UniProtKB-UniRule"/>
</dbReference>
<keyword evidence="8 17" id="KW-0808">Transferase</keyword>
<dbReference type="NCBIfam" id="TIGR03531">
    <property type="entry name" value="selenium_SpcS"/>
    <property type="match status" value="1"/>
</dbReference>
<evidence type="ECO:0000313" key="21">
    <source>
        <dbReference type="Proteomes" id="UP000619545"/>
    </source>
</evidence>
<dbReference type="InterPro" id="IPR015424">
    <property type="entry name" value="PyrdxlP-dep_Trfase"/>
</dbReference>
<comment type="cofactor">
    <cofactor evidence="1 17 19">
        <name>pyridoxal 5'-phosphate</name>
        <dbReference type="ChEBI" id="CHEBI:597326"/>
    </cofactor>
</comment>
<dbReference type="GO" id="GO:0001514">
    <property type="term" value="P:selenocysteine incorporation"/>
    <property type="evidence" value="ECO:0007669"/>
    <property type="project" value="TreeGrafter"/>
</dbReference>
<feature type="binding site" evidence="18">
    <location>
        <position position="89"/>
    </location>
    <ligand>
        <name>substrate</name>
    </ligand>
</feature>
<comment type="pathway">
    <text evidence="3 17">Aminoacyl-tRNA biosynthesis; selenocysteinyl-tRNA(Sec) biosynthesis; selenocysteinyl-tRNA(Sec) from L-seryl-tRNA(Sec) (archaeal/eukaryal route): step 2/2.</text>
</comment>
<keyword evidence="10 17" id="KW-0663">Pyridoxal phosphate</keyword>
<keyword evidence="11 17" id="KW-0648">Protein biosynthesis</keyword>
<dbReference type="OMA" id="MSHANDY"/>
<reference evidence="20" key="1">
    <citation type="journal article" date="2020" name="bioRxiv">
        <title>A rank-normalized archaeal taxonomy based on genome phylogeny resolves widespread incomplete and uneven classifications.</title>
        <authorList>
            <person name="Rinke C."/>
            <person name="Chuvochina M."/>
            <person name="Mussig A.J."/>
            <person name="Chaumeil P.-A."/>
            <person name="Waite D.W."/>
            <person name="Whitman W.B."/>
            <person name="Parks D.H."/>
            <person name="Hugenholtz P."/>
        </authorList>
    </citation>
    <scope>NUCLEOTIDE SEQUENCE</scope>
    <source>
        <strain evidence="20">UBA8853</strain>
    </source>
</reference>
<sequence length="431" mass="47589">MRGLIPDHMLERGRTVLDSYREPVERLLSERRMPEEGWPDDVIATFLWELSRMDTDKDPKAARIGEREARVASRLAEESVFGFCHGVGRSGTLVDPQPKAPGASIMYALTNRLVTDFLRRLGFRIEGAFVVPGATGLSIALCLSALGEGEEVIYPYAAHKSPIKAVRLAGFGMRVVDTEIEGDRIVVDPGDVEEALERSESPAAVLSTLTFFPPRSSDPLPEIAELCEEYGVPHVVNAAYGIQHEQYRDLLNRAIKRGRVDVVVSSTDKNLLTPVGGGIVYAPDEETLREVSRAYPGRASAAPVAHALISLLSLGMKGYRRLMRRQKECKALLDELLEDLEARRDDVRVLDVDNPIASAVAVEGHDPVDLAARLYVRRVTGPRGVRADDPFGTSRLRGYHSNYITINAAIGVREEDVKTAVERLERELEGE</sequence>
<comment type="catalytic activity">
    <reaction evidence="16 17">
        <text>O-phospho-L-seryl-tRNA(Sec) + selenophosphate + H2O = L-selenocysteinyl-tRNA(Sec) + 2 phosphate</text>
        <dbReference type="Rhea" id="RHEA:25041"/>
        <dbReference type="Rhea" id="RHEA-COMP:9743"/>
        <dbReference type="Rhea" id="RHEA-COMP:9947"/>
        <dbReference type="ChEBI" id="CHEBI:15377"/>
        <dbReference type="ChEBI" id="CHEBI:16144"/>
        <dbReference type="ChEBI" id="CHEBI:43474"/>
        <dbReference type="ChEBI" id="CHEBI:78551"/>
        <dbReference type="ChEBI" id="CHEBI:78573"/>
        <dbReference type="EC" id="2.9.1.2"/>
    </reaction>
</comment>
<evidence type="ECO:0000256" key="8">
    <source>
        <dbReference type="ARBA" id="ARBA00022679"/>
    </source>
</evidence>
<evidence type="ECO:0000256" key="16">
    <source>
        <dbReference type="ARBA" id="ARBA00048808"/>
    </source>
</evidence>
<keyword evidence="9 17" id="KW-0694">RNA-binding</keyword>
<evidence type="ECO:0000256" key="2">
    <source>
        <dbReference type="ARBA" id="ARBA00002552"/>
    </source>
</evidence>
<dbReference type="EC" id="2.9.1.2" evidence="5 17"/>
<feature type="binding site" evidence="18">
    <location>
        <position position="97"/>
    </location>
    <ligand>
        <name>substrate</name>
    </ligand>
</feature>
<dbReference type="Gene3D" id="3.40.640.10">
    <property type="entry name" value="Type I PLP-dependent aspartate aminotransferase-like (Major domain)"/>
    <property type="match status" value="1"/>
</dbReference>
<dbReference type="EMBL" id="DUJS01000002">
    <property type="protein sequence ID" value="HII70104.1"/>
    <property type="molecule type" value="Genomic_DNA"/>
</dbReference>
<dbReference type="InterPro" id="IPR015421">
    <property type="entry name" value="PyrdxlP-dep_Trfase_major"/>
</dbReference>
<comment type="function">
    <text evidence="2 17">Converts O-phosphoseryl-tRNA(Sec) to selenocysteinyl-tRNA(Sec) required for selenoprotein biosynthesis.</text>
</comment>
<evidence type="ECO:0000256" key="6">
    <source>
        <dbReference type="ARBA" id="ARBA00021963"/>
    </source>
</evidence>
<dbReference type="AlphaFoldDB" id="A0A832T5W2"/>
<gene>
    <name evidence="20" type="primary">spcS</name>
    <name evidence="20" type="ORF">HA336_02580</name>
</gene>
<evidence type="ECO:0000256" key="17">
    <source>
        <dbReference type="PIRNR" id="PIRNR017689"/>
    </source>
</evidence>
<organism evidence="20 21">
    <name type="scientific">Methanopyrus kandleri</name>
    <dbReference type="NCBI Taxonomy" id="2320"/>
    <lineage>
        <taxon>Archaea</taxon>
        <taxon>Methanobacteriati</taxon>
        <taxon>Methanobacteriota</taxon>
        <taxon>Methanomada group</taxon>
        <taxon>Methanopyri</taxon>
        <taxon>Methanopyrales</taxon>
        <taxon>Methanopyraceae</taxon>
        <taxon>Methanopyrus</taxon>
    </lineage>
</organism>
<evidence type="ECO:0000256" key="13">
    <source>
        <dbReference type="ARBA" id="ARBA00030669"/>
    </source>
</evidence>
<keyword evidence="7 17" id="KW-0820">tRNA-binding</keyword>
<evidence type="ECO:0000256" key="19">
    <source>
        <dbReference type="PIRSR" id="PIRSR017689-50"/>
    </source>
</evidence>
<dbReference type="SMR" id="A0A832T5W2"/>
<proteinExistence type="inferred from homology"/>
<name>A0A832T5W2_9EURY</name>
<evidence type="ECO:0000256" key="11">
    <source>
        <dbReference type="ARBA" id="ARBA00022917"/>
    </source>
</evidence>
<comment type="similarity">
    <text evidence="4 17">Belongs to the SepSecS family.</text>
</comment>
<keyword evidence="12 17" id="KW-0711">Selenium</keyword>
<dbReference type="SUPFAM" id="SSF53383">
    <property type="entry name" value="PLP-dependent transferases"/>
    <property type="match status" value="1"/>
</dbReference>
<feature type="site" description="May act as a substrate filter by repelling compounds with a negatively charged alpha-carboxylate" evidence="19">
    <location>
        <position position="66"/>
    </location>
</feature>
<dbReference type="GO" id="GO:0000049">
    <property type="term" value="F:tRNA binding"/>
    <property type="evidence" value="ECO:0007669"/>
    <property type="project" value="UniProtKB-UniRule"/>
</dbReference>
<evidence type="ECO:0000256" key="4">
    <source>
        <dbReference type="ARBA" id="ARBA00007037"/>
    </source>
</evidence>
<dbReference type="InterPro" id="IPR019872">
    <property type="entry name" value="Sec-tRNA_Se_transferase"/>
</dbReference>
<feature type="binding site" evidence="18">
    <location>
        <position position="298"/>
    </location>
    <ligand>
        <name>substrate</name>
    </ligand>
</feature>
<evidence type="ECO:0000256" key="18">
    <source>
        <dbReference type="PIRSR" id="PIRSR017689-1"/>
    </source>
</evidence>
<evidence type="ECO:0000256" key="14">
    <source>
        <dbReference type="ARBA" id="ARBA00032048"/>
    </source>
</evidence>
<dbReference type="RefSeq" id="WP_011019042.1">
    <property type="nucleotide sequence ID" value="NZ_DUJS01000002.1"/>
</dbReference>
<evidence type="ECO:0000256" key="7">
    <source>
        <dbReference type="ARBA" id="ARBA00022555"/>
    </source>
</evidence>
<evidence type="ECO:0000256" key="12">
    <source>
        <dbReference type="ARBA" id="ARBA00023266"/>
    </source>
</evidence>
<dbReference type="Pfam" id="PF05889">
    <property type="entry name" value="SepSecS"/>
    <property type="match status" value="1"/>
</dbReference>
<evidence type="ECO:0000256" key="3">
    <source>
        <dbReference type="ARBA" id="ARBA00004822"/>
    </source>
</evidence>
<dbReference type="PIRSF" id="PIRSF017689">
    <property type="entry name" value="SepSecS"/>
    <property type="match status" value="1"/>
</dbReference>